<dbReference type="Pfam" id="PF00098">
    <property type="entry name" value="zf-CCHC"/>
    <property type="match status" value="1"/>
</dbReference>
<dbReference type="GO" id="GO:0008270">
    <property type="term" value="F:zinc ion binding"/>
    <property type="evidence" value="ECO:0007669"/>
    <property type="project" value="UniProtKB-KW"/>
</dbReference>
<evidence type="ECO:0000313" key="5">
    <source>
        <dbReference type="Proteomes" id="UP000321947"/>
    </source>
</evidence>
<evidence type="ECO:0000256" key="2">
    <source>
        <dbReference type="SAM" id="MobiDB-lite"/>
    </source>
</evidence>
<organism evidence="4 5">
    <name type="scientific">Cucumis melo var. makuwa</name>
    <name type="common">Oriental melon</name>
    <dbReference type="NCBI Taxonomy" id="1194695"/>
    <lineage>
        <taxon>Eukaryota</taxon>
        <taxon>Viridiplantae</taxon>
        <taxon>Streptophyta</taxon>
        <taxon>Embryophyta</taxon>
        <taxon>Tracheophyta</taxon>
        <taxon>Spermatophyta</taxon>
        <taxon>Magnoliopsida</taxon>
        <taxon>eudicotyledons</taxon>
        <taxon>Gunneridae</taxon>
        <taxon>Pentapetalae</taxon>
        <taxon>rosids</taxon>
        <taxon>fabids</taxon>
        <taxon>Cucurbitales</taxon>
        <taxon>Cucurbitaceae</taxon>
        <taxon>Benincaseae</taxon>
        <taxon>Cucumis</taxon>
    </lineage>
</organism>
<accession>A0A5D3CWT6</accession>
<reference evidence="4 5" key="1">
    <citation type="submission" date="2019-08" db="EMBL/GenBank/DDBJ databases">
        <title>Draft genome sequences of two oriental melons (Cucumis melo L. var makuwa).</title>
        <authorList>
            <person name="Kwon S.-Y."/>
        </authorList>
    </citation>
    <scope>NUCLEOTIDE SEQUENCE [LARGE SCALE GENOMIC DNA]</scope>
    <source>
        <strain evidence="5">cv. Chang Bougi</strain>
        <tissue evidence="4">Leaf</tissue>
    </source>
</reference>
<dbReference type="InterPro" id="IPR036875">
    <property type="entry name" value="Znf_CCHC_sf"/>
</dbReference>
<name>A0A5D3CWT6_CUCMM</name>
<dbReference type="InterPro" id="IPR001878">
    <property type="entry name" value="Znf_CCHC"/>
</dbReference>
<keyword evidence="1" id="KW-0479">Metal-binding</keyword>
<protein>
    <submittedName>
        <fullName evidence="4">Retrovirus-related Pol polyprotein from transposon TNT 1-94</fullName>
    </submittedName>
</protein>
<dbReference type="SMART" id="SM00343">
    <property type="entry name" value="ZnF_C2HC"/>
    <property type="match status" value="1"/>
</dbReference>
<keyword evidence="1" id="KW-0863">Zinc-finger</keyword>
<evidence type="ECO:0000259" key="3">
    <source>
        <dbReference type="PROSITE" id="PS50158"/>
    </source>
</evidence>
<dbReference type="GO" id="GO:0003676">
    <property type="term" value="F:nucleic acid binding"/>
    <property type="evidence" value="ECO:0007669"/>
    <property type="project" value="InterPro"/>
</dbReference>
<gene>
    <name evidence="4" type="ORF">E5676_scaffold21G001250</name>
</gene>
<dbReference type="SUPFAM" id="SSF57756">
    <property type="entry name" value="Retrovirus zinc finger-like domains"/>
    <property type="match status" value="1"/>
</dbReference>
<dbReference type="Proteomes" id="UP000321947">
    <property type="component" value="Unassembled WGS sequence"/>
</dbReference>
<comment type="caution">
    <text evidence="4">The sequence shown here is derived from an EMBL/GenBank/DDBJ whole genome shotgun (WGS) entry which is preliminary data.</text>
</comment>
<feature type="region of interest" description="Disordered" evidence="2">
    <location>
        <begin position="21"/>
        <end position="42"/>
    </location>
</feature>
<evidence type="ECO:0000256" key="1">
    <source>
        <dbReference type="PROSITE-ProRule" id="PRU00047"/>
    </source>
</evidence>
<dbReference type="Gene3D" id="4.10.60.10">
    <property type="entry name" value="Zinc finger, CCHC-type"/>
    <property type="match status" value="1"/>
</dbReference>
<sequence>MQEKDRIKRERTGSVDLATNFRGKKKRKPIDAVEGPSHQNQKQTMENPCFFCKKKGHLKKDCPKCLMGRFWCYYPHKYIHAGLPVEPTAK</sequence>
<feature type="domain" description="CCHC-type" evidence="3">
    <location>
        <begin position="49"/>
        <end position="64"/>
    </location>
</feature>
<proteinExistence type="predicted"/>
<keyword evidence="1" id="KW-0862">Zinc</keyword>
<dbReference type="PROSITE" id="PS50158">
    <property type="entry name" value="ZF_CCHC"/>
    <property type="match status" value="1"/>
</dbReference>
<evidence type="ECO:0000313" key="4">
    <source>
        <dbReference type="EMBL" id="TYK16343.1"/>
    </source>
</evidence>
<dbReference type="EMBL" id="SSTD01008307">
    <property type="protein sequence ID" value="TYK16343.1"/>
    <property type="molecule type" value="Genomic_DNA"/>
</dbReference>
<dbReference type="AlphaFoldDB" id="A0A5D3CWT6"/>